<comment type="caution">
    <text evidence="8">The sequence shown here is derived from an EMBL/GenBank/DDBJ whole genome shotgun (WGS) entry which is preliminary data.</text>
</comment>
<keyword evidence="4" id="KW-0508">mRNA splicing</keyword>
<name>A0AAE1AF20_9GAST</name>
<reference evidence="8" key="1">
    <citation type="journal article" date="2023" name="G3 (Bethesda)">
        <title>A reference genome for the long-term kleptoplast-retaining sea slug Elysia crispata morphotype clarki.</title>
        <authorList>
            <person name="Eastman K.E."/>
            <person name="Pendleton A.L."/>
            <person name="Shaikh M.A."/>
            <person name="Suttiyut T."/>
            <person name="Ogas R."/>
            <person name="Tomko P."/>
            <person name="Gavelis G."/>
            <person name="Widhalm J.R."/>
            <person name="Wisecaver J.H."/>
        </authorList>
    </citation>
    <scope>NUCLEOTIDE SEQUENCE</scope>
    <source>
        <strain evidence="8">ECLA1</strain>
    </source>
</reference>
<organism evidence="8 9">
    <name type="scientific">Elysia crispata</name>
    <name type="common">lettuce slug</name>
    <dbReference type="NCBI Taxonomy" id="231223"/>
    <lineage>
        <taxon>Eukaryota</taxon>
        <taxon>Metazoa</taxon>
        <taxon>Spiralia</taxon>
        <taxon>Lophotrochozoa</taxon>
        <taxon>Mollusca</taxon>
        <taxon>Gastropoda</taxon>
        <taxon>Heterobranchia</taxon>
        <taxon>Euthyneura</taxon>
        <taxon>Panpulmonata</taxon>
        <taxon>Sacoglossa</taxon>
        <taxon>Placobranchoidea</taxon>
        <taxon>Plakobranchidae</taxon>
        <taxon>Elysia</taxon>
    </lineage>
</organism>
<protein>
    <recommendedName>
        <fullName evidence="10">Pre-mRNA-splicing regulator WTAP</fullName>
    </recommendedName>
</protein>
<keyword evidence="3" id="KW-0507">mRNA processing</keyword>
<dbReference type="GO" id="GO:0008380">
    <property type="term" value="P:RNA splicing"/>
    <property type="evidence" value="ECO:0007669"/>
    <property type="project" value="UniProtKB-KW"/>
</dbReference>
<feature type="compositionally biased region" description="Polar residues" evidence="7">
    <location>
        <begin position="516"/>
        <end position="553"/>
    </location>
</feature>
<dbReference type="Pfam" id="PF17098">
    <property type="entry name" value="Wtap"/>
    <property type="match status" value="1"/>
</dbReference>
<dbReference type="GO" id="GO:0000381">
    <property type="term" value="P:regulation of alternative mRNA splicing, via spliceosome"/>
    <property type="evidence" value="ECO:0007669"/>
    <property type="project" value="InterPro"/>
</dbReference>
<dbReference type="Proteomes" id="UP001283361">
    <property type="component" value="Unassembled WGS sequence"/>
</dbReference>
<feature type="region of interest" description="Disordered" evidence="7">
    <location>
        <begin position="255"/>
        <end position="328"/>
    </location>
</feature>
<proteinExistence type="inferred from homology"/>
<evidence type="ECO:0000256" key="1">
    <source>
        <dbReference type="ARBA" id="ARBA00004123"/>
    </source>
</evidence>
<evidence type="ECO:0000256" key="7">
    <source>
        <dbReference type="SAM" id="MobiDB-lite"/>
    </source>
</evidence>
<keyword evidence="5" id="KW-0539">Nucleus</keyword>
<dbReference type="PANTHER" id="PTHR15217:SF0">
    <property type="entry name" value="PRE-MRNA-SPLICING REGULATOR WTAP"/>
    <property type="match status" value="1"/>
</dbReference>
<evidence type="ECO:0000256" key="3">
    <source>
        <dbReference type="ARBA" id="ARBA00022664"/>
    </source>
</evidence>
<dbReference type="EMBL" id="JAWDGP010001945">
    <property type="protein sequence ID" value="KAK3786739.1"/>
    <property type="molecule type" value="Genomic_DNA"/>
</dbReference>
<gene>
    <name evidence="8" type="ORF">RRG08_000945</name>
</gene>
<dbReference type="GO" id="GO:0016556">
    <property type="term" value="P:mRNA modification"/>
    <property type="evidence" value="ECO:0007669"/>
    <property type="project" value="InterPro"/>
</dbReference>
<feature type="compositionally biased region" description="Polar residues" evidence="7">
    <location>
        <begin position="268"/>
        <end position="328"/>
    </location>
</feature>
<keyword evidence="6" id="KW-0175">Coiled coil</keyword>
<evidence type="ECO:0008006" key="10">
    <source>
        <dbReference type="Google" id="ProtNLM"/>
    </source>
</evidence>
<dbReference type="GO" id="GO:0005634">
    <property type="term" value="C:nucleus"/>
    <property type="evidence" value="ECO:0007669"/>
    <property type="project" value="UniProtKB-SubCell"/>
</dbReference>
<feature type="region of interest" description="Disordered" evidence="7">
    <location>
        <begin position="349"/>
        <end position="373"/>
    </location>
</feature>
<feature type="compositionally biased region" description="Polar residues" evidence="7">
    <location>
        <begin position="434"/>
        <end position="494"/>
    </location>
</feature>
<sequence>MSETSSPKRPRLEFDDSSGKEEHFDKYKSRDREREQDDQSSSYSHSHSKHRKRPEPAEEDETKDEDSKTKLSSAENARREHTLVMRLTNKEQELQDCMNQIQEMKQAQTQNTAQLRSMLLDPAINLVFQRMAKEMDDHKDKLKQKQNELTAWKFTPDSQTGMRVMARCRMLLQENQELGKMISSGRTARLEGEIVLHKALATEMKKNQKELDEFVGELEEDVEGMQGMIFMLRQQLKEAQEQITRLHAENEQLRTLSIPSDLEPGGSSIANSSSVTPISTSGQDNDSPGAATSTSLQSAVSTQSKTASQKRTTVLDSGAVSESQTSGFETTAQSNLPLAFQPFEDFKPGVFPSKVTPDSGIHTQEEEEDVSVDASDFAQLASCLDSRQPLQICDRLKPDNQTVSSANNNSSDSTFPTEEQQAAPTKSLAEKVNSLATSQDLSSIQSPHSKSDTQAENENVRTTPASALVATSNSPDLSNHHSLPSSTETSNVETRTCEEAEYQAAIDTTIEEDNSIQGSNNAANIPASTQLNESPSSPSDDAAINRTSSQQRTIQDENKSELNASLGLDINPKVEEDKVECQTTLGLVNGNAKLHT</sequence>
<feature type="region of interest" description="Disordered" evidence="7">
    <location>
        <begin position="516"/>
        <end position="558"/>
    </location>
</feature>
<dbReference type="GO" id="GO:0006397">
    <property type="term" value="P:mRNA processing"/>
    <property type="evidence" value="ECO:0007669"/>
    <property type="project" value="UniProtKB-KW"/>
</dbReference>
<feature type="compositionally biased region" description="Polar residues" evidence="7">
    <location>
        <begin position="399"/>
        <end position="424"/>
    </location>
</feature>
<feature type="region of interest" description="Disordered" evidence="7">
    <location>
        <begin position="398"/>
        <end position="496"/>
    </location>
</feature>
<dbReference type="PANTHER" id="PTHR15217">
    <property type="entry name" value="WILMS' TUMOR 1-ASSOCIATING PROTEIN"/>
    <property type="match status" value="1"/>
</dbReference>
<feature type="compositionally biased region" description="Basic and acidic residues" evidence="7">
    <location>
        <begin position="10"/>
        <end position="37"/>
    </location>
</feature>
<evidence type="ECO:0000256" key="4">
    <source>
        <dbReference type="ARBA" id="ARBA00023187"/>
    </source>
</evidence>
<comment type="similarity">
    <text evidence="2">Belongs to the fl(2)d family.</text>
</comment>
<evidence type="ECO:0000256" key="2">
    <source>
        <dbReference type="ARBA" id="ARBA00010313"/>
    </source>
</evidence>
<dbReference type="AlphaFoldDB" id="A0AAE1AF20"/>
<evidence type="ECO:0000313" key="8">
    <source>
        <dbReference type="EMBL" id="KAK3786739.1"/>
    </source>
</evidence>
<comment type="subcellular location">
    <subcellularLocation>
        <location evidence="1">Nucleus</location>
    </subcellularLocation>
</comment>
<evidence type="ECO:0000256" key="5">
    <source>
        <dbReference type="ARBA" id="ARBA00023242"/>
    </source>
</evidence>
<evidence type="ECO:0000256" key="6">
    <source>
        <dbReference type="SAM" id="Coils"/>
    </source>
</evidence>
<evidence type="ECO:0000313" key="9">
    <source>
        <dbReference type="Proteomes" id="UP001283361"/>
    </source>
</evidence>
<accession>A0AAE1AF20</accession>
<dbReference type="InterPro" id="IPR033757">
    <property type="entry name" value="WTAP"/>
</dbReference>
<feature type="region of interest" description="Disordered" evidence="7">
    <location>
        <begin position="1"/>
        <end position="82"/>
    </location>
</feature>
<keyword evidence="9" id="KW-1185">Reference proteome</keyword>
<feature type="coiled-coil region" evidence="6">
    <location>
        <begin position="87"/>
        <end position="148"/>
    </location>
</feature>